<dbReference type="RefSeq" id="WP_207333208.1">
    <property type="nucleotide sequence ID" value="NZ_JAFMYW010000028.1"/>
</dbReference>
<reference evidence="2 3" key="1">
    <citation type="submission" date="2021-03" db="EMBL/GenBank/DDBJ databases">
        <title>Fibrella sp. HMF5405 genome sequencing and assembly.</title>
        <authorList>
            <person name="Kang H."/>
            <person name="Kim H."/>
            <person name="Bae S."/>
            <person name="Joh K."/>
        </authorList>
    </citation>
    <scope>NUCLEOTIDE SEQUENCE [LARGE SCALE GENOMIC DNA]</scope>
    <source>
        <strain evidence="2 3">HMF5405</strain>
    </source>
</reference>
<comment type="caution">
    <text evidence="2">The sequence shown here is derived from an EMBL/GenBank/DDBJ whole genome shotgun (WGS) entry which is preliminary data.</text>
</comment>
<feature type="compositionally biased region" description="Low complexity" evidence="1">
    <location>
        <begin position="9"/>
        <end position="28"/>
    </location>
</feature>
<accession>A0ABS3JTC3</accession>
<organism evidence="2 3">
    <name type="scientific">Fibrella forsythiae</name>
    <dbReference type="NCBI Taxonomy" id="2817061"/>
    <lineage>
        <taxon>Bacteria</taxon>
        <taxon>Pseudomonadati</taxon>
        <taxon>Bacteroidota</taxon>
        <taxon>Cytophagia</taxon>
        <taxon>Cytophagales</taxon>
        <taxon>Spirosomataceae</taxon>
        <taxon>Fibrella</taxon>
    </lineage>
</organism>
<evidence type="ECO:0000313" key="2">
    <source>
        <dbReference type="EMBL" id="MBO0953256.1"/>
    </source>
</evidence>
<protein>
    <submittedName>
        <fullName evidence="2">Uncharacterized protein</fullName>
    </submittedName>
</protein>
<feature type="region of interest" description="Disordered" evidence="1">
    <location>
        <begin position="1"/>
        <end position="30"/>
    </location>
</feature>
<evidence type="ECO:0000256" key="1">
    <source>
        <dbReference type="SAM" id="MobiDB-lite"/>
    </source>
</evidence>
<proteinExistence type="predicted"/>
<sequence>MNRTNVVRAAQSASPAPASGPSGPSGPSLRLKQIQDYQILARVRLKERLSGSPTSATLYDLLMRDQLSSIKRHHHA</sequence>
<keyword evidence="3" id="KW-1185">Reference proteome</keyword>
<dbReference type="Proteomes" id="UP000664628">
    <property type="component" value="Unassembled WGS sequence"/>
</dbReference>
<dbReference type="EMBL" id="JAFMYW010000028">
    <property type="protein sequence ID" value="MBO0953256.1"/>
    <property type="molecule type" value="Genomic_DNA"/>
</dbReference>
<evidence type="ECO:0000313" key="3">
    <source>
        <dbReference type="Proteomes" id="UP000664628"/>
    </source>
</evidence>
<gene>
    <name evidence="2" type="ORF">J2I46_32090</name>
</gene>
<name>A0ABS3JTC3_9BACT</name>